<evidence type="ECO:0000256" key="1">
    <source>
        <dbReference type="ARBA" id="ARBA00008966"/>
    </source>
</evidence>
<feature type="compositionally biased region" description="Basic and acidic residues" evidence="2">
    <location>
        <begin position="139"/>
        <end position="163"/>
    </location>
</feature>
<dbReference type="Proteomes" id="UP001159427">
    <property type="component" value="Unassembled WGS sequence"/>
</dbReference>
<dbReference type="Pfam" id="PF08164">
    <property type="entry name" value="TRAUB"/>
    <property type="match status" value="1"/>
</dbReference>
<keyword evidence="6" id="KW-1185">Reference proteome</keyword>
<feature type="compositionally biased region" description="Acidic residues" evidence="2">
    <location>
        <begin position="328"/>
        <end position="352"/>
    </location>
</feature>
<feature type="domain" description="AATF leucine zipper-containing" evidence="4">
    <location>
        <begin position="225"/>
        <end position="406"/>
    </location>
</feature>
<dbReference type="PANTHER" id="PTHR15565">
    <property type="entry name" value="AATF PROTEIN APOPTOSIS ANTAGONIZING TRANSCRIPTION FACTOR"/>
    <property type="match status" value="1"/>
</dbReference>
<dbReference type="InterPro" id="IPR039223">
    <property type="entry name" value="AATF/Bfr2"/>
</dbReference>
<feature type="compositionally biased region" description="Acidic residues" evidence="2">
    <location>
        <begin position="111"/>
        <end position="136"/>
    </location>
</feature>
<proteinExistence type="inferred from homology"/>
<dbReference type="PANTHER" id="PTHR15565:SF0">
    <property type="entry name" value="PROTEIN AATF"/>
    <property type="match status" value="1"/>
</dbReference>
<feature type="region of interest" description="Disordered" evidence="2">
    <location>
        <begin position="455"/>
        <end position="474"/>
    </location>
</feature>
<feature type="compositionally biased region" description="Acidic residues" evidence="2">
    <location>
        <begin position="170"/>
        <end position="211"/>
    </location>
</feature>
<sequence>MATFAEQLRALANPEPSRFDLDDDEFDLTRAQITNRDTDVGNLEEQKFSRGNNLRKKAVTLLQDEDKKYAGRKITRAQLEVSRDQADRSDTDKESAGENEFQGDFPNGMGESEDDDNDDDDAVENEGSEDDSDDIQAVDSKERNKHPTTDFEQEDSGHSDNEKNGNFLGDELESNDDDDNDHDDNYDGDDYDDDDEEEEEGEEELEDDEGSDAIQKFSATSLSEDIEKGKAARNQLSLWDSFLELRIRLQKALLVANKLPQQKQIEEFKSSGDKNLKDEYKQGKRALAKLLGNLLLVQEKLLEQNPDTARVLIPGTEAKQSSAHGSNDDDEEIPSDTDDEKSDDDDDDVGENGEDKNMDEGAENSLKLPAKRKHEMATSEYAEYISKRHAAFKSYRDATISKWSEKTRLASGKLNSKSFSSFDRSALAQINHILSDKDRLIKRTQLKRSAYRVLGKSEEEQRQNMESSEEQSDVHLRDYDPEIFDDDDFYHQLLREFIEQRTSGSTGNPIEMGRQWLELQKLRRKVKKKVDTKASKGRKIRYDIHGKLVSFMAPIEKGAMADSSRNELFSSLFGTKQQEQVVDINIFR</sequence>
<feature type="domain" description="Apoptosis-antagonizing transcription factor C-terminal" evidence="3">
    <location>
        <begin position="490"/>
        <end position="573"/>
    </location>
</feature>
<feature type="region of interest" description="Disordered" evidence="2">
    <location>
        <begin position="65"/>
        <end position="213"/>
    </location>
</feature>
<gene>
    <name evidence="5" type="ORF">PEVE_00025544</name>
</gene>
<dbReference type="InterPro" id="IPR012617">
    <property type="entry name" value="AATF_C"/>
</dbReference>
<evidence type="ECO:0000259" key="4">
    <source>
        <dbReference type="Pfam" id="PF13339"/>
    </source>
</evidence>
<dbReference type="EMBL" id="CALNXI010000344">
    <property type="protein sequence ID" value="CAH3025254.1"/>
    <property type="molecule type" value="Genomic_DNA"/>
</dbReference>
<reference evidence="5 6" key="1">
    <citation type="submission" date="2022-05" db="EMBL/GenBank/DDBJ databases">
        <authorList>
            <consortium name="Genoscope - CEA"/>
            <person name="William W."/>
        </authorList>
    </citation>
    <scope>NUCLEOTIDE SEQUENCE [LARGE SCALE GENOMIC DNA]</scope>
</reference>
<comment type="caution">
    <text evidence="5">The sequence shown here is derived from an EMBL/GenBank/DDBJ whole genome shotgun (WGS) entry which is preliminary data.</text>
</comment>
<protein>
    <recommendedName>
        <fullName evidence="7">Protein AATF</fullName>
    </recommendedName>
</protein>
<dbReference type="InterPro" id="IPR025160">
    <property type="entry name" value="AATF"/>
</dbReference>
<evidence type="ECO:0008006" key="7">
    <source>
        <dbReference type="Google" id="ProtNLM"/>
    </source>
</evidence>
<feature type="compositionally biased region" description="Basic and acidic residues" evidence="2">
    <location>
        <begin position="81"/>
        <end position="96"/>
    </location>
</feature>
<feature type="region of interest" description="Disordered" evidence="2">
    <location>
        <begin position="316"/>
        <end position="373"/>
    </location>
</feature>
<evidence type="ECO:0000313" key="5">
    <source>
        <dbReference type="EMBL" id="CAH3025254.1"/>
    </source>
</evidence>
<evidence type="ECO:0000259" key="3">
    <source>
        <dbReference type="Pfam" id="PF08164"/>
    </source>
</evidence>
<accession>A0ABN8M8Y6</accession>
<evidence type="ECO:0000256" key="2">
    <source>
        <dbReference type="SAM" id="MobiDB-lite"/>
    </source>
</evidence>
<name>A0ABN8M8Y6_9CNID</name>
<evidence type="ECO:0000313" key="6">
    <source>
        <dbReference type="Proteomes" id="UP001159427"/>
    </source>
</evidence>
<organism evidence="5 6">
    <name type="scientific">Porites evermanni</name>
    <dbReference type="NCBI Taxonomy" id="104178"/>
    <lineage>
        <taxon>Eukaryota</taxon>
        <taxon>Metazoa</taxon>
        <taxon>Cnidaria</taxon>
        <taxon>Anthozoa</taxon>
        <taxon>Hexacorallia</taxon>
        <taxon>Scleractinia</taxon>
        <taxon>Fungiina</taxon>
        <taxon>Poritidae</taxon>
        <taxon>Porites</taxon>
    </lineage>
</organism>
<comment type="similarity">
    <text evidence="1">Belongs to the AATF family.</text>
</comment>
<dbReference type="Pfam" id="PF13339">
    <property type="entry name" value="AATF-Che1"/>
    <property type="match status" value="1"/>
</dbReference>